<evidence type="ECO:0000313" key="9">
    <source>
        <dbReference type="EMBL" id="GED24396.1"/>
    </source>
</evidence>
<protein>
    <submittedName>
        <fullName evidence="10">Spore gernimation protein</fullName>
    </submittedName>
</protein>
<feature type="transmembrane region" description="Helical" evidence="8">
    <location>
        <begin position="41"/>
        <end position="58"/>
    </location>
</feature>
<evidence type="ECO:0000256" key="1">
    <source>
        <dbReference type="ARBA" id="ARBA00004141"/>
    </source>
</evidence>
<dbReference type="Pfam" id="PF03845">
    <property type="entry name" value="Spore_permease"/>
    <property type="match status" value="1"/>
</dbReference>
<feature type="transmembrane region" description="Helical" evidence="8">
    <location>
        <begin position="117"/>
        <end position="134"/>
    </location>
</feature>
<dbReference type="Proteomes" id="UP000276178">
    <property type="component" value="Unassembled WGS sequence"/>
</dbReference>
<feature type="transmembrane region" description="Helical" evidence="8">
    <location>
        <begin position="12"/>
        <end position="29"/>
    </location>
</feature>
<comment type="caution">
    <text evidence="10">The sequence shown here is derived from an EMBL/GenBank/DDBJ whole genome shotgun (WGS) entry which is preliminary data.</text>
</comment>
<feature type="transmembrane region" description="Helical" evidence="8">
    <location>
        <begin position="270"/>
        <end position="294"/>
    </location>
</feature>
<sequence length="452" mass="50991">MIHKQVVNHRQIAWLVGSLLMTGMMISFLRSVVQVAKMDSWFSQILPACYALLVAYVLSELVRAYPGKNLFEIMFIICGKWFGGFINCLILFYIWVILALDIKGAADFLHISLLPETPLEIILLVFVLLLMYYGKTSLEVAARVNEIFFPAYFIMCLLLYFLLMNEYSIERLEPILSTSLDRITISNLLPIGVYGDILLFGAFLHASSEPRLLFTAMKHGIMIACFTTTLTVLILLGVMGYVIAGRLNFPIYILVQQIHLTDFLDRVEMILFSLWFPAFSIKVIVAYLAFLVGVGSFGGQLHYNTYNAPTGCFMVVTSLLAFPKVSDINQFISYSFPLLVVLFQVPLLLFLFIVARRKKREEGQALIPRGTKLHRFYRMMVWGGVFSIAGCFLTILVGDLLRDKSPAAGIATAIAYIVFLVIGVLTSYGEMQALNHGKQRLGRPKQQGSFRQ</sequence>
<evidence type="ECO:0000256" key="4">
    <source>
        <dbReference type="ARBA" id="ARBA00022544"/>
    </source>
</evidence>
<evidence type="ECO:0000256" key="7">
    <source>
        <dbReference type="ARBA" id="ARBA00023136"/>
    </source>
</evidence>
<feature type="transmembrane region" description="Helical" evidence="8">
    <location>
        <begin position="331"/>
        <end position="355"/>
    </location>
</feature>
<evidence type="ECO:0000313" key="10">
    <source>
        <dbReference type="EMBL" id="RNB56391.1"/>
    </source>
</evidence>
<dbReference type="InterPro" id="IPR004761">
    <property type="entry name" value="Spore_GerAB"/>
</dbReference>
<evidence type="ECO:0000256" key="6">
    <source>
        <dbReference type="ARBA" id="ARBA00022989"/>
    </source>
</evidence>
<keyword evidence="6 8" id="KW-1133">Transmembrane helix</keyword>
<proteinExistence type="inferred from homology"/>
<evidence type="ECO:0000313" key="12">
    <source>
        <dbReference type="Proteomes" id="UP000317180"/>
    </source>
</evidence>
<feature type="transmembrane region" description="Helical" evidence="8">
    <location>
        <begin position="146"/>
        <end position="163"/>
    </location>
</feature>
<feature type="transmembrane region" description="Helical" evidence="8">
    <location>
        <begin position="376"/>
        <end position="401"/>
    </location>
</feature>
<evidence type="ECO:0000313" key="11">
    <source>
        <dbReference type="Proteomes" id="UP000276178"/>
    </source>
</evidence>
<dbReference type="EMBL" id="RHHN01000028">
    <property type="protein sequence ID" value="RNB56391.1"/>
    <property type="molecule type" value="Genomic_DNA"/>
</dbReference>
<dbReference type="NCBIfam" id="TIGR00912">
    <property type="entry name" value="2A0309"/>
    <property type="match status" value="1"/>
</dbReference>
<keyword evidence="3" id="KW-0813">Transport</keyword>
<dbReference type="OrthoDB" id="2829675at2"/>
<evidence type="ECO:0000256" key="5">
    <source>
        <dbReference type="ARBA" id="ARBA00022692"/>
    </source>
</evidence>
<accession>A0A3M8AYV1</accession>
<keyword evidence="7 8" id="KW-0472">Membrane</keyword>
<gene>
    <name evidence="9" type="ORF">BAG01nite_04980</name>
    <name evidence="10" type="ORF">EB820_09070</name>
</gene>
<feature type="transmembrane region" description="Helical" evidence="8">
    <location>
        <begin position="407"/>
        <end position="428"/>
    </location>
</feature>
<keyword evidence="5 8" id="KW-0812">Transmembrane</keyword>
<dbReference type="RefSeq" id="WP_007777698.1">
    <property type="nucleotide sequence ID" value="NZ_BJOD01000003.1"/>
</dbReference>
<dbReference type="AlphaFoldDB" id="A0A3M8AYV1"/>
<dbReference type="Proteomes" id="UP000317180">
    <property type="component" value="Unassembled WGS sequence"/>
</dbReference>
<comment type="subcellular location">
    <subcellularLocation>
        <location evidence="1">Membrane</location>
        <topology evidence="1">Multi-pass membrane protein</topology>
    </subcellularLocation>
</comment>
<feature type="transmembrane region" description="Helical" evidence="8">
    <location>
        <begin position="306"/>
        <end position="325"/>
    </location>
</feature>
<feature type="transmembrane region" description="Helical" evidence="8">
    <location>
        <begin position="219"/>
        <end position="244"/>
    </location>
</feature>
<evidence type="ECO:0000256" key="3">
    <source>
        <dbReference type="ARBA" id="ARBA00022448"/>
    </source>
</evidence>
<organism evidence="10 11">
    <name type="scientific">Brevibacillus agri</name>
    <dbReference type="NCBI Taxonomy" id="51101"/>
    <lineage>
        <taxon>Bacteria</taxon>
        <taxon>Bacillati</taxon>
        <taxon>Bacillota</taxon>
        <taxon>Bacilli</taxon>
        <taxon>Bacillales</taxon>
        <taxon>Paenibacillaceae</taxon>
        <taxon>Brevibacillus</taxon>
    </lineage>
</organism>
<dbReference type="GO" id="GO:0016020">
    <property type="term" value="C:membrane"/>
    <property type="evidence" value="ECO:0007669"/>
    <property type="project" value="UniProtKB-SubCell"/>
</dbReference>
<reference evidence="9 12" key="2">
    <citation type="submission" date="2019-06" db="EMBL/GenBank/DDBJ databases">
        <title>Whole genome shotgun sequence of Brevibacillus agri NBRC 15538.</title>
        <authorList>
            <person name="Hosoyama A."/>
            <person name="Uohara A."/>
            <person name="Ohji S."/>
            <person name="Ichikawa N."/>
        </authorList>
    </citation>
    <scope>NUCLEOTIDE SEQUENCE [LARGE SCALE GENOMIC DNA]</scope>
    <source>
        <strain evidence="9 12">NBRC 15538</strain>
    </source>
</reference>
<dbReference type="GO" id="GO:0009847">
    <property type="term" value="P:spore germination"/>
    <property type="evidence" value="ECO:0007669"/>
    <property type="project" value="InterPro"/>
</dbReference>
<dbReference type="PANTHER" id="PTHR34975">
    <property type="entry name" value="SPORE GERMINATION PROTEIN A2"/>
    <property type="match status" value="1"/>
</dbReference>
<dbReference type="PANTHER" id="PTHR34975:SF2">
    <property type="entry name" value="SPORE GERMINATION PROTEIN A2"/>
    <property type="match status" value="1"/>
</dbReference>
<keyword evidence="4" id="KW-0309">Germination</keyword>
<feature type="transmembrane region" description="Helical" evidence="8">
    <location>
        <begin position="70"/>
        <end position="97"/>
    </location>
</feature>
<name>A0A3M8AYV1_9BACL</name>
<keyword evidence="12" id="KW-1185">Reference proteome</keyword>
<evidence type="ECO:0000256" key="2">
    <source>
        <dbReference type="ARBA" id="ARBA00007998"/>
    </source>
</evidence>
<evidence type="ECO:0000256" key="8">
    <source>
        <dbReference type="SAM" id="Phobius"/>
    </source>
</evidence>
<reference evidence="10 11" key="1">
    <citation type="submission" date="2018-10" db="EMBL/GenBank/DDBJ databases">
        <title>Phylogenomics of Brevibacillus.</title>
        <authorList>
            <person name="Dunlap C."/>
        </authorList>
    </citation>
    <scope>NUCLEOTIDE SEQUENCE [LARGE SCALE GENOMIC DNA]</scope>
    <source>
        <strain evidence="10 11">NRRL NRS 1219</strain>
    </source>
</reference>
<dbReference type="EMBL" id="BJOD01000003">
    <property type="protein sequence ID" value="GED24396.1"/>
    <property type="molecule type" value="Genomic_DNA"/>
</dbReference>
<comment type="similarity">
    <text evidence="2">Belongs to the amino acid-polyamine-organocation (APC) superfamily. Spore germination protein (SGP) (TC 2.A.3.9) family.</text>
</comment>
<feature type="transmembrane region" description="Helical" evidence="8">
    <location>
        <begin position="183"/>
        <end position="207"/>
    </location>
</feature>
<dbReference type="GeneID" id="82811172"/>